<dbReference type="InterPro" id="IPR013783">
    <property type="entry name" value="Ig-like_fold"/>
</dbReference>
<dbReference type="InterPro" id="IPR036116">
    <property type="entry name" value="FN3_sf"/>
</dbReference>
<evidence type="ECO:0000313" key="4">
    <source>
        <dbReference type="Proteomes" id="UP001162640"/>
    </source>
</evidence>
<evidence type="ECO:0000256" key="1">
    <source>
        <dbReference type="SAM" id="MobiDB-lite"/>
    </source>
</evidence>
<dbReference type="Gene3D" id="2.60.40.10">
    <property type="entry name" value="Immunoglobulins"/>
    <property type="match status" value="1"/>
</dbReference>
<feature type="chain" id="PRO_5040904168" evidence="2">
    <location>
        <begin position="21"/>
        <end position="423"/>
    </location>
</feature>
<name>A0A9W6ZDH2_9STRA</name>
<comment type="caution">
    <text evidence="3">The sequence shown here is derived from an EMBL/GenBank/DDBJ whole genome shotgun (WGS) entry which is preliminary data.</text>
</comment>
<keyword evidence="2" id="KW-0732">Signal</keyword>
<organism evidence="3 4">
    <name type="scientific">Triparma laevis f. inornata</name>
    <dbReference type="NCBI Taxonomy" id="1714386"/>
    <lineage>
        <taxon>Eukaryota</taxon>
        <taxon>Sar</taxon>
        <taxon>Stramenopiles</taxon>
        <taxon>Ochrophyta</taxon>
        <taxon>Bolidophyceae</taxon>
        <taxon>Parmales</taxon>
        <taxon>Triparmaceae</taxon>
        <taxon>Triparma</taxon>
    </lineage>
</organism>
<evidence type="ECO:0000256" key="2">
    <source>
        <dbReference type="SAM" id="SignalP"/>
    </source>
</evidence>
<dbReference type="AlphaFoldDB" id="A0A9W6ZDH2"/>
<feature type="compositionally biased region" description="Pro residues" evidence="1">
    <location>
        <begin position="406"/>
        <end position="423"/>
    </location>
</feature>
<proteinExistence type="predicted"/>
<dbReference type="EMBL" id="BLQM01000003">
    <property type="protein sequence ID" value="GMH48115.1"/>
    <property type="molecule type" value="Genomic_DNA"/>
</dbReference>
<reference evidence="4" key="1">
    <citation type="journal article" date="2023" name="Commun. Biol.">
        <title>Genome analysis of Parmales, the sister group of diatoms, reveals the evolutionary specialization of diatoms from phago-mixotrophs to photoautotrophs.</title>
        <authorList>
            <person name="Ban H."/>
            <person name="Sato S."/>
            <person name="Yoshikawa S."/>
            <person name="Yamada K."/>
            <person name="Nakamura Y."/>
            <person name="Ichinomiya M."/>
            <person name="Sato N."/>
            <person name="Blanc-Mathieu R."/>
            <person name="Endo H."/>
            <person name="Kuwata A."/>
            <person name="Ogata H."/>
        </authorList>
    </citation>
    <scope>NUCLEOTIDE SEQUENCE [LARGE SCALE GENOMIC DNA]</scope>
</reference>
<feature type="signal peptide" evidence="2">
    <location>
        <begin position="1"/>
        <end position="20"/>
    </location>
</feature>
<feature type="region of interest" description="Disordered" evidence="1">
    <location>
        <begin position="400"/>
        <end position="423"/>
    </location>
</feature>
<dbReference type="SUPFAM" id="SSF49265">
    <property type="entry name" value="Fibronectin type III"/>
    <property type="match status" value="1"/>
</dbReference>
<protein>
    <submittedName>
        <fullName evidence="3">Uncharacterized protein</fullName>
    </submittedName>
</protein>
<gene>
    <name evidence="3" type="ORF">TL16_g00220</name>
</gene>
<accession>A0A9W6ZDH2</accession>
<evidence type="ECO:0000313" key="3">
    <source>
        <dbReference type="EMBL" id="GMH48115.1"/>
    </source>
</evidence>
<sequence>MLTIIAAVTLLAIFATGSLTVPEAPASASLTVLSGSEIEMSFISPPSDGGSAVSAYTVEWDSDNGTPEVQVITSSVYLGPNEIQTITTSADDVNEVQHIETRATAVREIQTVTVSPRTGETSMDASWTFSLSLDTVGALQYSGEISSTAAAAGSRSAVEEIMGFMSNVDSGTTVTRTSPNADGGYTWSIQFAESMGNVPELTVYSSDVPIVVATLTEGNVLSGTFRVTFDGETTGDIPYDASEGEFQTAMQSLSNVGLIDVTRTAGTQVHQFGYKWEFTFTADDNAGNLPEITSNLAGLTQSNPSGTITLPVGTTTQGNELTGTFDLDYTRATWNPAVTGVNAGAASITGIKVDSTEAEMKAKLEDGTIIPADSLSVSRSARDFEGGYTWTVTFLEVRTKKTHPNLNPPLTPPPPKPTPTGLP</sequence>
<dbReference type="Proteomes" id="UP001162640">
    <property type="component" value="Unassembled WGS sequence"/>
</dbReference>